<dbReference type="Gene3D" id="1.10.10.10">
    <property type="entry name" value="Winged helix-like DNA-binding domain superfamily/Winged helix DNA-binding domain"/>
    <property type="match status" value="1"/>
</dbReference>
<keyword evidence="2" id="KW-0238">DNA-binding</keyword>
<dbReference type="RefSeq" id="WP_353723189.1">
    <property type="nucleotide sequence ID" value="NZ_CP159289.1"/>
</dbReference>
<dbReference type="InterPro" id="IPR000792">
    <property type="entry name" value="Tscrpt_reg_LuxR_C"/>
</dbReference>
<dbReference type="Pfam" id="PF00196">
    <property type="entry name" value="GerE"/>
    <property type="match status" value="1"/>
</dbReference>
<protein>
    <submittedName>
        <fullName evidence="5">Helix-turn-helix transcriptional regulator</fullName>
    </submittedName>
</protein>
<evidence type="ECO:0000256" key="3">
    <source>
        <dbReference type="ARBA" id="ARBA00023163"/>
    </source>
</evidence>
<evidence type="ECO:0000259" key="4">
    <source>
        <dbReference type="PROSITE" id="PS50043"/>
    </source>
</evidence>
<dbReference type="EMBL" id="CP159289">
    <property type="protein sequence ID" value="XCH27955.1"/>
    <property type="molecule type" value="Genomic_DNA"/>
</dbReference>
<keyword evidence="3" id="KW-0804">Transcription</keyword>
<dbReference type="InterPro" id="IPR036388">
    <property type="entry name" value="WH-like_DNA-bd_sf"/>
</dbReference>
<accession>A0AAU8FVN4</accession>
<dbReference type="PROSITE" id="PS50043">
    <property type="entry name" value="HTH_LUXR_2"/>
    <property type="match status" value="1"/>
</dbReference>
<dbReference type="GO" id="GO:0003677">
    <property type="term" value="F:DNA binding"/>
    <property type="evidence" value="ECO:0007669"/>
    <property type="project" value="UniProtKB-KW"/>
</dbReference>
<dbReference type="PANTHER" id="PTHR44688:SF16">
    <property type="entry name" value="DNA-BINDING TRANSCRIPTIONAL ACTIVATOR DEVR_DOSR"/>
    <property type="match status" value="1"/>
</dbReference>
<feature type="domain" description="HTH luxR-type" evidence="4">
    <location>
        <begin position="12"/>
        <end position="76"/>
    </location>
</feature>
<dbReference type="InterPro" id="IPR016032">
    <property type="entry name" value="Sig_transdc_resp-reg_C-effctor"/>
</dbReference>
<dbReference type="SMART" id="SM00421">
    <property type="entry name" value="HTH_LUXR"/>
    <property type="match status" value="1"/>
</dbReference>
<organism evidence="5">
    <name type="scientific">Dyadobacter sp. 676</name>
    <dbReference type="NCBI Taxonomy" id="3088362"/>
    <lineage>
        <taxon>Bacteria</taxon>
        <taxon>Pseudomonadati</taxon>
        <taxon>Bacteroidota</taxon>
        <taxon>Cytophagia</taxon>
        <taxon>Cytophagales</taxon>
        <taxon>Spirosomataceae</taxon>
        <taxon>Dyadobacter</taxon>
    </lineage>
</organism>
<keyword evidence="1" id="KW-0805">Transcription regulation</keyword>
<dbReference type="AlphaFoldDB" id="A0AAU8FVN4"/>
<dbReference type="PANTHER" id="PTHR44688">
    <property type="entry name" value="DNA-BINDING TRANSCRIPTIONAL ACTIVATOR DEVR_DOSR"/>
    <property type="match status" value="1"/>
</dbReference>
<evidence type="ECO:0000256" key="2">
    <source>
        <dbReference type="ARBA" id="ARBA00023125"/>
    </source>
</evidence>
<dbReference type="GO" id="GO:0006355">
    <property type="term" value="P:regulation of DNA-templated transcription"/>
    <property type="evidence" value="ECO:0007669"/>
    <property type="project" value="InterPro"/>
</dbReference>
<reference evidence="5" key="1">
    <citation type="submission" date="2024-06" db="EMBL/GenBank/DDBJ databases">
        <title>Sequencing and assembly of the genome of Dyadobacter sp. strain 676, a symbiont of Cyamopsis tetragonoloba.</title>
        <authorList>
            <person name="Guro P."/>
            <person name="Sazanova A."/>
            <person name="Kuznetsova I."/>
            <person name="Belimov A."/>
            <person name="Safronova V."/>
        </authorList>
    </citation>
    <scope>NUCLEOTIDE SEQUENCE</scope>
    <source>
        <strain evidence="5">676</strain>
    </source>
</reference>
<evidence type="ECO:0000313" key="5">
    <source>
        <dbReference type="EMBL" id="XCH27955.1"/>
    </source>
</evidence>
<evidence type="ECO:0000256" key="1">
    <source>
        <dbReference type="ARBA" id="ARBA00023015"/>
    </source>
</evidence>
<sequence length="76" mass="8635">MEIAPAPRQLCLSVLIMELTKREKEILDLIMDELSSKEIAEKLQVSISTVEAYRRSLFRKFGVRSVIGLVKAAMKL</sequence>
<dbReference type="PRINTS" id="PR00038">
    <property type="entry name" value="HTHLUXR"/>
</dbReference>
<dbReference type="CDD" id="cd06170">
    <property type="entry name" value="LuxR_C_like"/>
    <property type="match status" value="1"/>
</dbReference>
<gene>
    <name evidence="5" type="ORF">ABV298_15135</name>
</gene>
<dbReference type="SUPFAM" id="SSF46894">
    <property type="entry name" value="C-terminal effector domain of the bipartite response regulators"/>
    <property type="match status" value="1"/>
</dbReference>
<name>A0AAU8FVN4_9BACT</name>
<proteinExistence type="predicted"/>